<dbReference type="PANTHER" id="PTHR31967">
    <property type="entry name" value="GROUNDHOG (HEDGEHOG-LIKE FAMILY)-RELATED"/>
    <property type="match status" value="1"/>
</dbReference>
<keyword evidence="2" id="KW-1185">Reference proteome</keyword>
<proteinExistence type="predicted"/>
<dbReference type="Proteomes" id="UP001432027">
    <property type="component" value="Unassembled WGS sequence"/>
</dbReference>
<dbReference type="EMBL" id="BTSX01000002">
    <property type="protein sequence ID" value="GMS86467.1"/>
    <property type="molecule type" value="Genomic_DNA"/>
</dbReference>
<feature type="non-terminal residue" evidence="1">
    <location>
        <position position="83"/>
    </location>
</feature>
<accession>A0AAV5SUK1</accession>
<sequence length="83" mass="9287">DDFAQKINFRGDMVCKVELASRFMLAYATASDAYNQNIEGTGERRERRMLNLNLAPAPSIRDTLSTPHSSNIFIVMETVGTSM</sequence>
<dbReference type="PANTHER" id="PTHR31967:SF14">
    <property type="entry name" value="GROUND-LIKE DOMAIN-CONTAINING PROTEIN"/>
    <property type="match status" value="1"/>
</dbReference>
<evidence type="ECO:0000313" key="1">
    <source>
        <dbReference type="EMBL" id="GMS86467.1"/>
    </source>
</evidence>
<reference evidence="1" key="1">
    <citation type="submission" date="2023-10" db="EMBL/GenBank/DDBJ databases">
        <title>Genome assembly of Pristionchus species.</title>
        <authorList>
            <person name="Yoshida K."/>
            <person name="Sommer R.J."/>
        </authorList>
    </citation>
    <scope>NUCLEOTIDE SEQUENCE</scope>
    <source>
        <strain evidence="1">RS0144</strain>
    </source>
</reference>
<name>A0AAV5SUK1_9BILA</name>
<organism evidence="1 2">
    <name type="scientific">Pristionchus entomophagus</name>
    <dbReference type="NCBI Taxonomy" id="358040"/>
    <lineage>
        <taxon>Eukaryota</taxon>
        <taxon>Metazoa</taxon>
        <taxon>Ecdysozoa</taxon>
        <taxon>Nematoda</taxon>
        <taxon>Chromadorea</taxon>
        <taxon>Rhabditida</taxon>
        <taxon>Rhabditina</taxon>
        <taxon>Diplogasteromorpha</taxon>
        <taxon>Diplogasteroidea</taxon>
        <taxon>Neodiplogasteridae</taxon>
        <taxon>Pristionchus</taxon>
    </lineage>
</organism>
<feature type="non-terminal residue" evidence="1">
    <location>
        <position position="1"/>
    </location>
</feature>
<protein>
    <submittedName>
        <fullName evidence="1">Uncharacterized protein</fullName>
    </submittedName>
</protein>
<gene>
    <name evidence="1" type="ORF">PENTCL1PPCAC_8642</name>
</gene>
<evidence type="ECO:0000313" key="2">
    <source>
        <dbReference type="Proteomes" id="UP001432027"/>
    </source>
</evidence>
<dbReference type="AlphaFoldDB" id="A0AAV5SUK1"/>
<comment type="caution">
    <text evidence="1">The sequence shown here is derived from an EMBL/GenBank/DDBJ whole genome shotgun (WGS) entry which is preliminary data.</text>
</comment>